<keyword evidence="3" id="KW-0812">Transmembrane</keyword>
<feature type="transmembrane region" description="Helical" evidence="3">
    <location>
        <begin position="6"/>
        <end position="29"/>
    </location>
</feature>
<keyword evidence="6" id="KW-1185">Reference proteome</keyword>
<evidence type="ECO:0000259" key="4">
    <source>
        <dbReference type="PROSITE" id="PS50304"/>
    </source>
</evidence>
<dbReference type="EMBL" id="JAHXZJ010000002">
    <property type="protein sequence ID" value="KAH0564417.1"/>
    <property type="molecule type" value="Genomic_DNA"/>
</dbReference>
<evidence type="ECO:0000256" key="2">
    <source>
        <dbReference type="SAM" id="MobiDB-lite"/>
    </source>
</evidence>
<accession>A0AAV7J2J8</accession>
<evidence type="ECO:0000313" key="6">
    <source>
        <dbReference type="Proteomes" id="UP000826195"/>
    </source>
</evidence>
<dbReference type="GO" id="GO:0034587">
    <property type="term" value="P:piRNA processing"/>
    <property type="evidence" value="ECO:0007669"/>
    <property type="project" value="TreeGrafter"/>
</dbReference>
<keyword evidence="3" id="KW-1133">Transmembrane helix</keyword>
<dbReference type="GO" id="GO:0005739">
    <property type="term" value="C:mitochondrion"/>
    <property type="evidence" value="ECO:0007669"/>
    <property type="project" value="UniProtKB-ARBA"/>
</dbReference>
<evidence type="ECO:0000256" key="3">
    <source>
        <dbReference type="SAM" id="Phobius"/>
    </source>
</evidence>
<dbReference type="Gene3D" id="2.40.50.90">
    <property type="match status" value="2"/>
</dbReference>
<comment type="caution">
    <text evidence="5">The sequence shown here is derived from an EMBL/GenBank/DDBJ whole genome shotgun (WGS) entry which is preliminary data.</text>
</comment>
<dbReference type="InterPro" id="IPR002999">
    <property type="entry name" value="Tudor"/>
</dbReference>
<dbReference type="Pfam" id="PF00013">
    <property type="entry name" value="KH_1"/>
    <property type="match status" value="2"/>
</dbReference>
<dbReference type="PANTHER" id="PTHR22948">
    <property type="entry name" value="TUDOR DOMAIN CONTAINING PROTEIN"/>
    <property type="match status" value="1"/>
</dbReference>
<dbReference type="GO" id="GO:0043186">
    <property type="term" value="C:P granule"/>
    <property type="evidence" value="ECO:0007669"/>
    <property type="project" value="TreeGrafter"/>
</dbReference>
<dbReference type="InterPro" id="IPR050621">
    <property type="entry name" value="Tudor_domain_containing"/>
</dbReference>
<dbReference type="SUPFAM" id="SSF63748">
    <property type="entry name" value="Tudor/PWWP/MBT"/>
    <property type="match status" value="1"/>
</dbReference>
<evidence type="ECO:0000313" key="5">
    <source>
        <dbReference type="EMBL" id="KAH0564417.1"/>
    </source>
</evidence>
<gene>
    <name evidence="5" type="ORF">KQX54_011964</name>
</gene>
<dbReference type="GO" id="GO:0030719">
    <property type="term" value="P:P granule organization"/>
    <property type="evidence" value="ECO:0007669"/>
    <property type="project" value="TreeGrafter"/>
</dbReference>
<feature type="domain" description="Tudor" evidence="4">
    <location>
        <begin position="284"/>
        <end position="342"/>
    </location>
</feature>
<feature type="compositionally biased region" description="Low complexity" evidence="2">
    <location>
        <begin position="201"/>
        <end position="216"/>
    </location>
</feature>
<reference evidence="5 6" key="1">
    <citation type="journal article" date="2021" name="J. Hered.">
        <title>A chromosome-level genome assembly of the parasitoid wasp, Cotesia glomerata (Hymenoptera: Braconidae).</title>
        <authorList>
            <person name="Pinto B.J."/>
            <person name="Weis J.J."/>
            <person name="Gamble T."/>
            <person name="Ode P.J."/>
            <person name="Paul R."/>
            <person name="Zaspel J.M."/>
        </authorList>
    </citation>
    <scope>NUCLEOTIDE SEQUENCE [LARGE SCALE GENOMIC DNA]</scope>
    <source>
        <strain evidence="5">CgM1</strain>
    </source>
</reference>
<dbReference type="PANTHER" id="PTHR22948:SF29">
    <property type="entry name" value="FI02030P-RELATED"/>
    <property type="match status" value="1"/>
</dbReference>
<dbReference type="InterPro" id="IPR036612">
    <property type="entry name" value="KH_dom_type_1_sf"/>
</dbReference>
<dbReference type="Gene3D" id="3.30.1370.10">
    <property type="entry name" value="K Homology domain, type 1"/>
    <property type="match status" value="2"/>
</dbReference>
<keyword evidence="1" id="KW-0694">RNA-binding</keyword>
<dbReference type="PROSITE" id="PS50084">
    <property type="entry name" value="KH_TYPE_1"/>
    <property type="match status" value="2"/>
</dbReference>
<dbReference type="Proteomes" id="UP000826195">
    <property type="component" value="Unassembled WGS sequence"/>
</dbReference>
<feature type="region of interest" description="Disordered" evidence="2">
    <location>
        <begin position="196"/>
        <end position="225"/>
    </location>
</feature>
<dbReference type="AlphaFoldDB" id="A0AAV7J2J8"/>
<sequence length="357" mass="40212">MSWSARHVSISTIIGLSLTGVFVGLYYYLYKKEEESKGPITVREKKFMTIEVKVPRALVPAVIGRGGSTIKDIEQRTSTKIRFSEDILDNPTRICFIKGTFECIKLAEALIINIIENQPVIETYEMFVPTRVRSLLLADRGEVINTIQATSNAKLIVEKGFSTDDKKRVIIKGTAEQIGSAVCCLEELVQESKDTQEKLEVSQSSRSPRGRVSPRSTPTQSDSVQTIDSSLDGVMEVYVSASESPSQFWIQMVGDSILELDKLIDEMTEYYSKKENLELHVLKNISVGQTVAAKFSFDNRFYRAEVIAVMGDRFNINFLDYGDHEIVEGTDLYELRTDFLSLRFQALECSLANIRPP</sequence>
<dbReference type="InterPro" id="IPR004088">
    <property type="entry name" value="KH_dom_type_1"/>
</dbReference>
<proteinExistence type="predicted"/>
<dbReference type="InterPro" id="IPR035437">
    <property type="entry name" value="SNase_OB-fold_sf"/>
</dbReference>
<keyword evidence="3" id="KW-0472">Membrane</keyword>
<dbReference type="SMART" id="SM00333">
    <property type="entry name" value="TUDOR"/>
    <property type="match status" value="1"/>
</dbReference>
<evidence type="ECO:0000256" key="1">
    <source>
        <dbReference type="PROSITE-ProRule" id="PRU00117"/>
    </source>
</evidence>
<dbReference type="SMART" id="SM00322">
    <property type="entry name" value="KH"/>
    <property type="match status" value="2"/>
</dbReference>
<dbReference type="GO" id="GO:0003723">
    <property type="term" value="F:RNA binding"/>
    <property type="evidence" value="ECO:0007669"/>
    <property type="project" value="UniProtKB-UniRule"/>
</dbReference>
<dbReference type="GO" id="GO:0007283">
    <property type="term" value="P:spermatogenesis"/>
    <property type="evidence" value="ECO:0007669"/>
    <property type="project" value="TreeGrafter"/>
</dbReference>
<dbReference type="Pfam" id="PF00567">
    <property type="entry name" value="TUDOR"/>
    <property type="match status" value="1"/>
</dbReference>
<dbReference type="SUPFAM" id="SSF54791">
    <property type="entry name" value="Eukaryotic type KH-domain (KH-domain type I)"/>
    <property type="match status" value="2"/>
</dbReference>
<dbReference type="CDD" id="cd00105">
    <property type="entry name" value="KH-I"/>
    <property type="match status" value="1"/>
</dbReference>
<organism evidence="5 6">
    <name type="scientific">Cotesia glomerata</name>
    <name type="common">Lepidopteran parasitic wasp</name>
    <name type="synonym">Apanteles glomeratus</name>
    <dbReference type="NCBI Taxonomy" id="32391"/>
    <lineage>
        <taxon>Eukaryota</taxon>
        <taxon>Metazoa</taxon>
        <taxon>Ecdysozoa</taxon>
        <taxon>Arthropoda</taxon>
        <taxon>Hexapoda</taxon>
        <taxon>Insecta</taxon>
        <taxon>Pterygota</taxon>
        <taxon>Neoptera</taxon>
        <taxon>Endopterygota</taxon>
        <taxon>Hymenoptera</taxon>
        <taxon>Apocrita</taxon>
        <taxon>Ichneumonoidea</taxon>
        <taxon>Braconidae</taxon>
        <taxon>Microgastrinae</taxon>
        <taxon>Cotesia</taxon>
    </lineage>
</organism>
<name>A0AAV7J2J8_COTGL</name>
<dbReference type="PROSITE" id="PS50304">
    <property type="entry name" value="TUDOR"/>
    <property type="match status" value="1"/>
</dbReference>
<protein>
    <recommendedName>
        <fullName evidence="4">Tudor domain-containing protein</fullName>
    </recommendedName>
</protein>
<dbReference type="InterPro" id="IPR004087">
    <property type="entry name" value="KH_dom"/>
</dbReference>